<dbReference type="SMART" id="SM00092">
    <property type="entry name" value="RNAse_Pc"/>
    <property type="match status" value="1"/>
</dbReference>
<dbReference type="GO" id="GO:0050830">
    <property type="term" value="P:defense response to Gram-positive bacterium"/>
    <property type="evidence" value="ECO:0007669"/>
    <property type="project" value="TreeGrafter"/>
</dbReference>
<protein>
    <recommendedName>
        <fullName evidence="3">Ribonuclease A-domain domain-containing protein</fullName>
    </recommendedName>
</protein>
<keyword evidence="2" id="KW-0732">Signal</keyword>
<dbReference type="PANTHER" id="PTHR11437">
    <property type="entry name" value="RIBONUCLEASE"/>
    <property type="match status" value="1"/>
</dbReference>
<proteinExistence type="inferred from homology"/>
<dbReference type="GO" id="GO:0003676">
    <property type="term" value="F:nucleic acid binding"/>
    <property type="evidence" value="ECO:0007669"/>
    <property type="project" value="InterPro"/>
</dbReference>
<evidence type="ECO:0000313" key="5">
    <source>
        <dbReference type="Proteomes" id="UP000261360"/>
    </source>
</evidence>
<dbReference type="Gene3D" id="3.10.130.10">
    <property type="entry name" value="Ribonuclease A-like domain"/>
    <property type="match status" value="1"/>
</dbReference>
<comment type="similarity">
    <text evidence="1">Belongs to the pancreatic ribonuclease family.</text>
</comment>
<feature type="signal peptide" evidence="2">
    <location>
        <begin position="1"/>
        <end position="23"/>
    </location>
</feature>
<accession>A0A3B4WT12</accession>
<dbReference type="InterPro" id="IPR036816">
    <property type="entry name" value="RNaseA-like_dom_sf"/>
</dbReference>
<evidence type="ECO:0000259" key="3">
    <source>
        <dbReference type="SMART" id="SM00092"/>
    </source>
</evidence>
<feature type="chain" id="PRO_5017254903" description="Ribonuclease A-domain domain-containing protein" evidence="2">
    <location>
        <begin position="24"/>
        <end position="130"/>
    </location>
</feature>
<name>A0A3B4WT12_SERLL</name>
<feature type="domain" description="Ribonuclease A-domain" evidence="3">
    <location>
        <begin position="22"/>
        <end position="130"/>
    </location>
</feature>
<dbReference type="InterPro" id="IPR001427">
    <property type="entry name" value="RNaseA"/>
</dbReference>
<dbReference type="GeneTree" id="ENSGT00940000177820"/>
<organism evidence="4 5">
    <name type="scientific">Seriola lalandi dorsalis</name>
    <dbReference type="NCBI Taxonomy" id="1841481"/>
    <lineage>
        <taxon>Eukaryota</taxon>
        <taxon>Metazoa</taxon>
        <taxon>Chordata</taxon>
        <taxon>Craniata</taxon>
        <taxon>Vertebrata</taxon>
        <taxon>Euteleostomi</taxon>
        <taxon>Actinopterygii</taxon>
        <taxon>Neopterygii</taxon>
        <taxon>Teleostei</taxon>
        <taxon>Neoteleostei</taxon>
        <taxon>Acanthomorphata</taxon>
        <taxon>Carangaria</taxon>
        <taxon>Carangiformes</taxon>
        <taxon>Carangidae</taxon>
        <taxon>Seriola</taxon>
    </lineage>
</organism>
<keyword evidence="5" id="KW-1185">Reference proteome</keyword>
<dbReference type="SUPFAM" id="SSF54076">
    <property type="entry name" value="RNase A-like"/>
    <property type="match status" value="1"/>
</dbReference>
<dbReference type="Pfam" id="PF00074">
    <property type="entry name" value="RnaseA"/>
    <property type="match status" value="1"/>
</dbReference>
<dbReference type="InterPro" id="IPR023412">
    <property type="entry name" value="RNaseA_domain"/>
</dbReference>
<evidence type="ECO:0000256" key="1">
    <source>
        <dbReference type="ARBA" id="ARBA00005600"/>
    </source>
</evidence>
<evidence type="ECO:0000256" key="2">
    <source>
        <dbReference type="SAM" id="SignalP"/>
    </source>
</evidence>
<dbReference type="Proteomes" id="UP000261360">
    <property type="component" value="Unplaced"/>
</dbReference>
<dbReference type="GO" id="GO:0004540">
    <property type="term" value="F:RNA nuclease activity"/>
    <property type="evidence" value="ECO:0007669"/>
    <property type="project" value="TreeGrafter"/>
</dbReference>
<dbReference type="AlphaFoldDB" id="A0A3B4WT12"/>
<dbReference type="Ensembl" id="ENSSLDT00000006176.1">
    <property type="protein sequence ID" value="ENSSLDP00000005972.1"/>
    <property type="gene ID" value="ENSSLDG00000004769.1"/>
</dbReference>
<reference evidence="4" key="1">
    <citation type="submission" date="2025-08" db="UniProtKB">
        <authorList>
            <consortium name="Ensembl"/>
        </authorList>
    </citation>
    <scope>IDENTIFICATION</scope>
</reference>
<sequence>RETRVTFSCLLLVLLSAAQCSEGATYEDFKDKHIRRKEDIKDCKEMMENMKDRKINTFIIDSEENIKQVCKDGTFIRQDKPHNSDIYESKKVFDLFDCEQGHDKYPDKRMPARIRIACRKGLPVHFEKYP</sequence>
<evidence type="ECO:0000313" key="4">
    <source>
        <dbReference type="Ensembl" id="ENSSLDP00000005972.1"/>
    </source>
</evidence>
<reference evidence="4" key="2">
    <citation type="submission" date="2025-09" db="UniProtKB">
        <authorList>
            <consortium name="Ensembl"/>
        </authorList>
    </citation>
    <scope>IDENTIFICATION</scope>
</reference>